<name>A0ABS1NCY0_9ACTN</name>
<dbReference type="EMBL" id="JAERRF010000007">
    <property type="protein sequence ID" value="MBL1097923.1"/>
    <property type="molecule type" value="Genomic_DNA"/>
</dbReference>
<keyword evidence="5" id="KW-0547">Nucleotide-binding</keyword>
<accession>A0ABS1NCY0</accession>
<protein>
    <recommendedName>
        <fullName evidence="2">histidine kinase</fullName>
        <ecNumber evidence="2">2.7.13.3</ecNumber>
    </recommendedName>
</protein>
<keyword evidence="4" id="KW-0808">Transferase</keyword>
<evidence type="ECO:0000256" key="9">
    <source>
        <dbReference type="SAM" id="Phobius"/>
    </source>
</evidence>
<feature type="transmembrane region" description="Helical" evidence="9">
    <location>
        <begin position="161"/>
        <end position="180"/>
    </location>
</feature>
<evidence type="ECO:0000256" key="5">
    <source>
        <dbReference type="ARBA" id="ARBA00022741"/>
    </source>
</evidence>
<dbReference type="InterPro" id="IPR003594">
    <property type="entry name" value="HATPase_dom"/>
</dbReference>
<keyword evidence="9" id="KW-0812">Transmembrane</keyword>
<dbReference type="SMART" id="SM00387">
    <property type="entry name" value="HATPase_c"/>
    <property type="match status" value="1"/>
</dbReference>
<keyword evidence="12" id="KW-1185">Reference proteome</keyword>
<evidence type="ECO:0000256" key="4">
    <source>
        <dbReference type="ARBA" id="ARBA00022679"/>
    </source>
</evidence>
<dbReference type="Gene3D" id="3.30.565.10">
    <property type="entry name" value="Histidine kinase-like ATPase, C-terminal domain"/>
    <property type="match status" value="1"/>
</dbReference>
<keyword evidence="8" id="KW-0902">Two-component regulatory system</keyword>
<dbReference type="InterPro" id="IPR050482">
    <property type="entry name" value="Sensor_HK_TwoCompSys"/>
</dbReference>
<proteinExistence type="predicted"/>
<comment type="catalytic activity">
    <reaction evidence="1">
        <text>ATP + protein L-histidine = ADP + protein N-phospho-L-histidine.</text>
        <dbReference type="EC" id="2.7.13.3"/>
    </reaction>
</comment>
<dbReference type="CDD" id="cd16917">
    <property type="entry name" value="HATPase_UhpB-NarQ-NarX-like"/>
    <property type="match status" value="1"/>
</dbReference>
<dbReference type="PANTHER" id="PTHR24421">
    <property type="entry name" value="NITRATE/NITRITE SENSOR PROTEIN NARX-RELATED"/>
    <property type="match status" value="1"/>
</dbReference>
<dbReference type="RefSeq" id="WP_201875333.1">
    <property type="nucleotide sequence ID" value="NZ_JAERRF010000007.1"/>
</dbReference>
<keyword evidence="9" id="KW-1133">Transmembrane helix</keyword>
<reference evidence="11 12" key="1">
    <citation type="submission" date="2021-01" db="EMBL/GenBank/DDBJ databases">
        <title>WGS of actinomycetes isolated from Thailand.</title>
        <authorList>
            <person name="Thawai C."/>
        </authorList>
    </citation>
    <scope>NUCLEOTIDE SEQUENCE [LARGE SCALE GENOMIC DNA]</scope>
    <source>
        <strain evidence="11 12">CA1R205</strain>
    </source>
</reference>
<dbReference type="InterPro" id="IPR011712">
    <property type="entry name" value="Sig_transdc_His_kin_sub3_dim/P"/>
</dbReference>
<dbReference type="InterPro" id="IPR025828">
    <property type="entry name" value="Put_sensor_dom"/>
</dbReference>
<feature type="transmembrane region" description="Helical" evidence="9">
    <location>
        <begin position="12"/>
        <end position="34"/>
    </location>
</feature>
<feature type="transmembrane region" description="Helical" evidence="9">
    <location>
        <begin position="40"/>
        <end position="63"/>
    </location>
</feature>
<comment type="caution">
    <text evidence="11">The sequence shown here is derived from an EMBL/GenBank/DDBJ whole genome shotgun (WGS) entry which is preliminary data.</text>
</comment>
<evidence type="ECO:0000259" key="10">
    <source>
        <dbReference type="SMART" id="SM00387"/>
    </source>
</evidence>
<feature type="transmembrane region" description="Helical" evidence="9">
    <location>
        <begin position="121"/>
        <end position="141"/>
    </location>
</feature>
<dbReference type="InterPro" id="IPR036890">
    <property type="entry name" value="HATPase_C_sf"/>
</dbReference>
<evidence type="ECO:0000256" key="8">
    <source>
        <dbReference type="ARBA" id="ARBA00023012"/>
    </source>
</evidence>
<evidence type="ECO:0000313" key="11">
    <source>
        <dbReference type="EMBL" id="MBL1097923.1"/>
    </source>
</evidence>
<keyword evidence="6" id="KW-0418">Kinase</keyword>
<keyword evidence="7" id="KW-0067">ATP-binding</keyword>
<sequence length="412" mass="43090">MRPSAQPARTARALAYLAAGLPLGAAALLALLLLTASGAALAPVLVGVPLLALAALTGIPVAAAERQRMRLLDVPPPPTQHTAPDRPGLWPWARHRFTEGATWRELGYAVLLATTLWPLEAAALTLLVALPGALIATPPLLAMDGSEVKVLKLWSVTGQPVAFACAAAGCALLLLASHPLRALAAARARLIRVLLAPEIREVTVRELTRSRARLVDAFEAERRRIERDLHDGAQQRLVSLSMTLGLARLDIEPGTPLHAQLTRAHAEAQAALAELRDLVQGIHPQVLTDYGLPAALADAADRCPVPATADTQSLPRFPEAVESAAYFVVREALANAAKHSGAARVGISARYDDGRLTLTVNDDGRGGADPSAGTGLTGLADRLSVLTGTLALTSPPGGPTVLRAEIPCRPCA</sequence>
<evidence type="ECO:0000256" key="3">
    <source>
        <dbReference type="ARBA" id="ARBA00022553"/>
    </source>
</evidence>
<dbReference type="Pfam" id="PF07730">
    <property type="entry name" value="HisKA_3"/>
    <property type="match status" value="1"/>
</dbReference>
<evidence type="ECO:0000256" key="2">
    <source>
        <dbReference type="ARBA" id="ARBA00012438"/>
    </source>
</evidence>
<evidence type="ECO:0000313" key="12">
    <source>
        <dbReference type="Proteomes" id="UP000634229"/>
    </source>
</evidence>
<dbReference type="Proteomes" id="UP000634229">
    <property type="component" value="Unassembled WGS sequence"/>
</dbReference>
<gene>
    <name evidence="11" type="ORF">JK363_14820</name>
</gene>
<keyword evidence="3" id="KW-0597">Phosphoprotein</keyword>
<feature type="domain" description="Histidine kinase/HSP90-like ATPase" evidence="10">
    <location>
        <begin position="320"/>
        <end position="410"/>
    </location>
</feature>
<dbReference type="Gene3D" id="1.20.5.1930">
    <property type="match status" value="1"/>
</dbReference>
<dbReference type="Pfam" id="PF13796">
    <property type="entry name" value="Sensor"/>
    <property type="match status" value="1"/>
</dbReference>
<organism evidence="11 12">
    <name type="scientific">Streptomyces coffeae</name>
    <dbReference type="NCBI Taxonomy" id="621382"/>
    <lineage>
        <taxon>Bacteria</taxon>
        <taxon>Bacillati</taxon>
        <taxon>Actinomycetota</taxon>
        <taxon>Actinomycetes</taxon>
        <taxon>Kitasatosporales</taxon>
        <taxon>Streptomycetaceae</taxon>
        <taxon>Streptomyces</taxon>
    </lineage>
</organism>
<evidence type="ECO:0000256" key="6">
    <source>
        <dbReference type="ARBA" id="ARBA00022777"/>
    </source>
</evidence>
<dbReference type="Pfam" id="PF02518">
    <property type="entry name" value="HATPase_c"/>
    <property type="match status" value="1"/>
</dbReference>
<evidence type="ECO:0000256" key="7">
    <source>
        <dbReference type="ARBA" id="ARBA00022840"/>
    </source>
</evidence>
<keyword evidence="9" id="KW-0472">Membrane</keyword>
<dbReference type="EC" id="2.7.13.3" evidence="2"/>
<dbReference type="PANTHER" id="PTHR24421:SF10">
    <property type="entry name" value="NITRATE_NITRITE SENSOR PROTEIN NARQ"/>
    <property type="match status" value="1"/>
</dbReference>
<evidence type="ECO:0000256" key="1">
    <source>
        <dbReference type="ARBA" id="ARBA00000085"/>
    </source>
</evidence>
<dbReference type="SUPFAM" id="SSF55874">
    <property type="entry name" value="ATPase domain of HSP90 chaperone/DNA topoisomerase II/histidine kinase"/>
    <property type="match status" value="1"/>
</dbReference>